<dbReference type="HOGENOM" id="CLU_1491260_0_0_1"/>
<organism evidence="7">
    <name type="scientific">Oryza punctata</name>
    <name type="common">Red rice</name>
    <dbReference type="NCBI Taxonomy" id="4537"/>
    <lineage>
        <taxon>Eukaryota</taxon>
        <taxon>Viridiplantae</taxon>
        <taxon>Streptophyta</taxon>
        <taxon>Embryophyta</taxon>
        <taxon>Tracheophyta</taxon>
        <taxon>Spermatophyta</taxon>
        <taxon>Magnoliopsida</taxon>
        <taxon>Liliopsida</taxon>
        <taxon>Poales</taxon>
        <taxon>Poaceae</taxon>
        <taxon>BOP clade</taxon>
        <taxon>Oryzoideae</taxon>
        <taxon>Oryzeae</taxon>
        <taxon>Oryzinae</taxon>
        <taxon>Oryza</taxon>
    </lineage>
</organism>
<dbReference type="GO" id="GO:0008270">
    <property type="term" value="F:zinc ion binding"/>
    <property type="evidence" value="ECO:0007669"/>
    <property type="project" value="UniProtKB-KW"/>
</dbReference>
<name>A0A0E0L7P7_ORYPU</name>
<evidence type="ECO:0000313" key="7">
    <source>
        <dbReference type="EnsemblPlants" id="OPUNC06G02680.1"/>
    </source>
</evidence>
<protein>
    <recommendedName>
        <fullName evidence="6">RING-type domain-containing protein</fullName>
    </recommendedName>
</protein>
<evidence type="ECO:0000256" key="4">
    <source>
        <dbReference type="PROSITE-ProRule" id="PRU00175"/>
    </source>
</evidence>
<dbReference type="STRING" id="4537.A0A0E0L7P7"/>
<dbReference type="SUPFAM" id="SSF57850">
    <property type="entry name" value="RING/U-box"/>
    <property type="match status" value="1"/>
</dbReference>
<dbReference type="InterPro" id="IPR013083">
    <property type="entry name" value="Znf_RING/FYVE/PHD"/>
</dbReference>
<dbReference type="InterPro" id="IPR051834">
    <property type="entry name" value="RING_finger_E3_ligase"/>
</dbReference>
<dbReference type="CDD" id="cd16448">
    <property type="entry name" value="RING-H2"/>
    <property type="match status" value="1"/>
</dbReference>
<dbReference type="GO" id="GO:0006511">
    <property type="term" value="P:ubiquitin-dependent protein catabolic process"/>
    <property type="evidence" value="ECO:0007669"/>
    <property type="project" value="TreeGrafter"/>
</dbReference>
<dbReference type="OMA" id="CVARWAR"/>
<keyword evidence="1" id="KW-0479">Metal-binding</keyword>
<sequence>MASSSPSFAMDDEDDDFGQPLLLSPRDDGDDDDVGGAYLRDMAAISESLDGDMAAITESLDREMTAITEILDQARSYSFTDLPQSDDPPPPAVNDNNIAGLMMKTVDAPGDGGDCPICLSGGGGGGETWKETACGHRFHARCVERWARSKGSCPMCRREMLSPAELLMRDIRALYGDEELQFMVNGDMSELLEDGLYGEDVFGSTY</sequence>
<dbReference type="eggNOG" id="KOG0800">
    <property type="taxonomic scope" value="Eukaryota"/>
</dbReference>
<feature type="domain" description="RING-type" evidence="6">
    <location>
        <begin position="115"/>
        <end position="157"/>
    </location>
</feature>
<evidence type="ECO:0000256" key="5">
    <source>
        <dbReference type="SAM" id="MobiDB-lite"/>
    </source>
</evidence>
<keyword evidence="8" id="KW-1185">Reference proteome</keyword>
<dbReference type="GO" id="GO:0005634">
    <property type="term" value="C:nucleus"/>
    <property type="evidence" value="ECO:0007669"/>
    <property type="project" value="TreeGrafter"/>
</dbReference>
<proteinExistence type="predicted"/>
<feature type="region of interest" description="Disordered" evidence="5">
    <location>
        <begin position="1"/>
        <end position="35"/>
    </location>
</feature>
<dbReference type="Proteomes" id="UP000026962">
    <property type="component" value="Chromosome 6"/>
</dbReference>
<accession>A0A0E0L7P7</accession>
<dbReference type="InterPro" id="IPR001841">
    <property type="entry name" value="Znf_RING"/>
</dbReference>
<keyword evidence="2 4" id="KW-0863">Zinc-finger</keyword>
<dbReference type="GO" id="GO:0061630">
    <property type="term" value="F:ubiquitin protein ligase activity"/>
    <property type="evidence" value="ECO:0007669"/>
    <property type="project" value="TreeGrafter"/>
</dbReference>
<keyword evidence="3" id="KW-0862">Zinc</keyword>
<dbReference type="EnsemblPlants" id="OPUNC06G02680.1">
    <property type="protein sequence ID" value="OPUNC06G02680.1"/>
    <property type="gene ID" value="OPUNC06G02680"/>
</dbReference>
<reference evidence="7" key="2">
    <citation type="submission" date="2018-05" db="EMBL/GenBank/DDBJ databases">
        <title>OpunRS2 (Oryza punctata Reference Sequence Version 2).</title>
        <authorList>
            <person name="Zhang J."/>
            <person name="Kudrna D."/>
            <person name="Lee S."/>
            <person name="Talag J."/>
            <person name="Welchert J."/>
            <person name="Wing R.A."/>
        </authorList>
    </citation>
    <scope>NUCLEOTIDE SEQUENCE [LARGE SCALE GENOMIC DNA]</scope>
</reference>
<dbReference type="AlphaFoldDB" id="A0A0E0L7P7"/>
<dbReference type="Pfam" id="PF13639">
    <property type="entry name" value="zf-RING_2"/>
    <property type="match status" value="1"/>
</dbReference>
<dbReference type="Gramene" id="OPUNC06G02680.1">
    <property type="protein sequence ID" value="OPUNC06G02680.1"/>
    <property type="gene ID" value="OPUNC06G02680"/>
</dbReference>
<dbReference type="Gene3D" id="3.30.40.10">
    <property type="entry name" value="Zinc/RING finger domain, C3HC4 (zinc finger)"/>
    <property type="match status" value="1"/>
</dbReference>
<evidence type="ECO:0000259" key="6">
    <source>
        <dbReference type="PROSITE" id="PS50089"/>
    </source>
</evidence>
<dbReference type="SMART" id="SM00184">
    <property type="entry name" value="RING"/>
    <property type="match status" value="1"/>
</dbReference>
<evidence type="ECO:0000313" key="8">
    <source>
        <dbReference type="Proteomes" id="UP000026962"/>
    </source>
</evidence>
<evidence type="ECO:0000256" key="1">
    <source>
        <dbReference type="ARBA" id="ARBA00022723"/>
    </source>
</evidence>
<evidence type="ECO:0000256" key="3">
    <source>
        <dbReference type="ARBA" id="ARBA00022833"/>
    </source>
</evidence>
<dbReference type="PANTHER" id="PTHR45931:SF3">
    <property type="entry name" value="RING ZINC FINGER-CONTAINING PROTEIN"/>
    <property type="match status" value="1"/>
</dbReference>
<dbReference type="PROSITE" id="PS50089">
    <property type="entry name" value="ZF_RING_2"/>
    <property type="match status" value="1"/>
</dbReference>
<dbReference type="PANTHER" id="PTHR45931">
    <property type="entry name" value="SI:CH211-59O9.10"/>
    <property type="match status" value="1"/>
</dbReference>
<reference evidence="7" key="1">
    <citation type="submission" date="2015-04" db="UniProtKB">
        <authorList>
            <consortium name="EnsemblPlants"/>
        </authorList>
    </citation>
    <scope>IDENTIFICATION</scope>
</reference>
<evidence type="ECO:0000256" key="2">
    <source>
        <dbReference type="ARBA" id="ARBA00022771"/>
    </source>
</evidence>